<evidence type="ECO:0000259" key="8">
    <source>
        <dbReference type="Pfam" id="PF01321"/>
    </source>
</evidence>
<evidence type="ECO:0000256" key="1">
    <source>
        <dbReference type="ARBA" id="ARBA00001936"/>
    </source>
</evidence>
<dbReference type="InterPro" id="IPR029149">
    <property type="entry name" value="Creatin/AminoP/Spt16_N"/>
</dbReference>
<evidence type="ECO:0000256" key="2">
    <source>
        <dbReference type="ARBA" id="ARBA00008766"/>
    </source>
</evidence>
<feature type="domain" description="Peptidase M24" evidence="7">
    <location>
        <begin position="425"/>
        <end position="642"/>
    </location>
</feature>
<evidence type="ECO:0000259" key="9">
    <source>
        <dbReference type="Pfam" id="PF16188"/>
    </source>
</evidence>
<dbReference type="FunFam" id="3.40.350.10:FF:000003">
    <property type="entry name" value="Xaa-pro aminopeptidase P"/>
    <property type="match status" value="1"/>
</dbReference>
<dbReference type="InterPro" id="IPR033740">
    <property type="entry name" value="Pept_M24B"/>
</dbReference>
<dbReference type="CDD" id="cd01085">
    <property type="entry name" value="APP"/>
    <property type="match status" value="1"/>
</dbReference>
<feature type="domain" description="Peptidase M24 C-terminal" evidence="9">
    <location>
        <begin position="654"/>
        <end position="713"/>
    </location>
</feature>
<dbReference type="Pfam" id="PF16189">
    <property type="entry name" value="Creatinase_N_2"/>
    <property type="match status" value="1"/>
</dbReference>
<feature type="domain" description="Creatinase N-terminal" evidence="8">
    <location>
        <begin position="95"/>
        <end position="213"/>
    </location>
</feature>
<keyword evidence="4" id="KW-0378">Hydrolase</keyword>
<evidence type="ECO:0008006" key="12">
    <source>
        <dbReference type="Google" id="ProtNLM"/>
    </source>
</evidence>
<dbReference type="Proteomes" id="UP000636709">
    <property type="component" value="Unassembled WGS sequence"/>
</dbReference>
<sequence>MAIEAARLSPSLAAAAFLARRPPPALFPFSLRRRLPLLRTLASSSGGDGRVVALSSSELRKRRGLSSSSGAAGSATAGDEKLRSLRLLFGRPDVGIDAYIVPSQDAHQSEFIAECFMRRAYLTGFTGSAGTAVVTKDKAALWTDGRYFLQAEKELSHEWTLMRSGNHGVPTTSEWLNDVLPSGCRVGIDPFLFSFDAAEELKYSISNKNHELVLVGGMNLVDEIWGEARPKAPEKSTRVHDIKYAGIDVPSKLSFIRSQLAENGCDALVISMLDEIAWLLNMRGSDVPNSPVFYGYLIVEVSTATLFVDSNKVSEDVLEHLEKAGVKLKPYETIVSEVERLAEKGAKVWLDSSSVNAAIVSAFKSSCDRQMKKKGKVGKKVGEKEASSDEPTTRGPGVEDGALNAVFNVSPVTLAKSVKNEAEIEGMKNSHLRDAAALAEFWCWLEDEVCKNIPRTEVQVAEKLLEFRKRQDGFIETSFDTISGYGANGSIIHYRPTPENCSSVGRDNLFLLDSGAQYIDGTTDITRTVHFGEPSPRQKECFTRVLQGHIALDQAVFPERTPGFVLDVLARSSLWKIGLDYRHGTGHGVGAALNVHEGPQSISYRYGNLTALQKGMIVSNEPGYYEDNSFGIRIENLLLIKELNLANSFGGISYLGFEKLTFVPIQSKLIDTSILSPSEINWVNDYHEEVWEKVSPLLSGDSRDWLWKNTRPLLDVTQ</sequence>
<dbReference type="InterPro" id="IPR000587">
    <property type="entry name" value="Creatinase_N"/>
</dbReference>
<keyword evidence="11" id="KW-1185">Reference proteome</keyword>
<dbReference type="GO" id="GO:0046872">
    <property type="term" value="F:metal ion binding"/>
    <property type="evidence" value="ECO:0007669"/>
    <property type="project" value="UniProtKB-KW"/>
</dbReference>
<comment type="cofactor">
    <cofactor evidence="1">
        <name>Mn(2+)</name>
        <dbReference type="ChEBI" id="CHEBI:29035"/>
    </cofactor>
</comment>
<gene>
    <name evidence="10" type="ORF">HU200_040754</name>
</gene>
<dbReference type="FunFam" id="3.40.350.10:FF:000014">
    <property type="entry name" value="Aminopeptidase P2"/>
    <property type="match status" value="1"/>
</dbReference>
<evidence type="ECO:0000259" key="7">
    <source>
        <dbReference type="Pfam" id="PF00557"/>
    </source>
</evidence>
<evidence type="ECO:0000256" key="5">
    <source>
        <dbReference type="ARBA" id="ARBA00023211"/>
    </source>
</evidence>
<feature type="region of interest" description="Disordered" evidence="6">
    <location>
        <begin position="374"/>
        <end position="401"/>
    </location>
</feature>
<dbReference type="Gene3D" id="3.40.350.10">
    <property type="entry name" value="Creatinase/prolidase N-terminal domain"/>
    <property type="match status" value="2"/>
</dbReference>
<dbReference type="EMBL" id="JACEFO010001972">
    <property type="protein sequence ID" value="KAF8690403.1"/>
    <property type="molecule type" value="Genomic_DNA"/>
</dbReference>
<dbReference type="SUPFAM" id="SSF55920">
    <property type="entry name" value="Creatinase/aminopeptidase"/>
    <property type="match status" value="1"/>
</dbReference>
<dbReference type="InterPro" id="IPR036005">
    <property type="entry name" value="Creatinase/aminopeptidase-like"/>
</dbReference>
<dbReference type="FunFam" id="3.90.230.10:FF:000007">
    <property type="entry name" value="Xaa-Pro aminopeptidase P"/>
    <property type="match status" value="1"/>
</dbReference>
<dbReference type="InterPro" id="IPR000994">
    <property type="entry name" value="Pept_M24"/>
</dbReference>
<evidence type="ECO:0000256" key="3">
    <source>
        <dbReference type="ARBA" id="ARBA00022723"/>
    </source>
</evidence>
<dbReference type="Gene3D" id="3.90.230.10">
    <property type="entry name" value="Creatinase/methionine aminopeptidase superfamily"/>
    <property type="match status" value="1"/>
</dbReference>
<dbReference type="AlphaFoldDB" id="A0A835B787"/>
<dbReference type="GO" id="GO:0005737">
    <property type="term" value="C:cytoplasm"/>
    <property type="evidence" value="ECO:0007669"/>
    <property type="project" value="UniProtKB-ARBA"/>
</dbReference>
<dbReference type="PANTHER" id="PTHR43763:SF6">
    <property type="entry name" value="XAA-PRO AMINOPEPTIDASE 1"/>
    <property type="match status" value="1"/>
</dbReference>
<dbReference type="InterPro" id="IPR032416">
    <property type="entry name" value="Peptidase_M24_C"/>
</dbReference>
<dbReference type="SUPFAM" id="SSF53092">
    <property type="entry name" value="Creatinase/prolidase N-terminal domain"/>
    <property type="match status" value="1"/>
</dbReference>
<dbReference type="Pfam" id="PF01321">
    <property type="entry name" value="Creatinase_N"/>
    <property type="match status" value="1"/>
</dbReference>
<organism evidence="10 11">
    <name type="scientific">Digitaria exilis</name>
    <dbReference type="NCBI Taxonomy" id="1010633"/>
    <lineage>
        <taxon>Eukaryota</taxon>
        <taxon>Viridiplantae</taxon>
        <taxon>Streptophyta</taxon>
        <taxon>Embryophyta</taxon>
        <taxon>Tracheophyta</taxon>
        <taxon>Spermatophyta</taxon>
        <taxon>Magnoliopsida</taxon>
        <taxon>Liliopsida</taxon>
        <taxon>Poales</taxon>
        <taxon>Poaceae</taxon>
        <taxon>PACMAD clade</taxon>
        <taxon>Panicoideae</taxon>
        <taxon>Panicodae</taxon>
        <taxon>Paniceae</taxon>
        <taxon>Anthephorinae</taxon>
        <taxon>Digitaria</taxon>
    </lineage>
</organism>
<dbReference type="InterPro" id="IPR050422">
    <property type="entry name" value="X-Pro_aminopeptidase_P"/>
</dbReference>
<comment type="caution">
    <text evidence="10">The sequence shown here is derived from an EMBL/GenBank/DDBJ whole genome shotgun (WGS) entry which is preliminary data.</text>
</comment>
<evidence type="ECO:0000313" key="11">
    <source>
        <dbReference type="Proteomes" id="UP000636709"/>
    </source>
</evidence>
<evidence type="ECO:0000256" key="6">
    <source>
        <dbReference type="SAM" id="MobiDB-lite"/>
    </source>
</evidence>
<evidence type="ECO:0000256" key="4">
    <source>
        <dbReference type="ARBA" id="ARBA00022801"/>
    </source>
</evidence>
<reference evidence="10" key="1">
    <citation type="submission" date="2020-07" db="EMBL/GenBank/DDBJ databases">
        <title>Genome sequence and genetic diversity analysis of an under-domesticated orphan crop, white fonio (Digitaria exilis).</title>
        <authorList>
            <person name="Bennetzen J.L."/>
            <person name="Chen S."/>
            <person name="Ma X."/>
            <person name="Wang X."/>
            <person name="Yssel A.E.J."/>
            <person name="Chaluvadi S.R."/>
            <person name="Johnson M."/>
            <person name="Gangashetty P."/>
            <person name="Hamidou F."/>
            <person name="Sanogo M.D."/>
            <person name="Zwaenepoel A."/>
            <person name="Wallace J."/>
            <person name="Van De Peer Y."/>
            <person name="Van Deynze A."/>
        </authorList>
    </citation>
    <scope>NUCLEOTIDE SEQUENCE</scope>
    <source>
        <tissue evidence="10">Leaves</tissue>
    </source>
</reference>
<dbReference type="Pfam" id="PF00557">
    <property type="entry name" value="Peptidase_M24"/>
    <property type="match status" value="1"/>
</dbReference>
<keyword evidence="5" id="KW-0464">Manganese</keyword>
<keyword evidence="3" id="KW-0479">Metal-binding</keyword>
<dbReference type="PANTHER" id="PTHR43763">
    <property type="entry name" value="XAA-PRO AMINOPEPTIDASE 1"/>
    <property type="match status" value="1"/>
</dbReference>
<protein>
    <recommendedName>
        <fullName evidence="12">Metallopeptidase M24 family protein</fullName>
    </recommendedName>
</protein>
<name>A0A835B787_9POAL</name>
<dbReference type="OrthoDB" id="9995434at2759"/>
<comment type="similarity">
    <text evidence="2">Belongs to the peptidase M24B family.</text>
</comment>
<proteinExistence type="inferred from homology"/>
<dbReference type="Pfam" id="PF16188">
    <property type="entry name" value="Peptidase_M24_C"/>
    <property type="match status" value="1"/>
</dbReference>
<accession>A0A835B787</accession>
<evidence type="ECO:0000313" key="10">
    <source>
        <dbReference type="EMBL" id="KAF8690403.1"/>
    </source>
</evidence>
<dbReference type="GO" id="GO:0070006">
    <property type="term" value="F:metalloaminopeptidase activity"/>
    <property type="evidence" value="ECO:0007669"/>
    <property type="project" value="InterPro"/>
</dbReference>